<evidence type="ECO:0000256" key="3">
    <source>
        <dbReference type="ARBA" id="ARBA00022679"/>
    </source>
</evidence>
<dbReference type="RefSeq" id="XP_001415740.1">
    <property type="nucleotide sequence ID" value="XM_001415703.1"/>
</dbReference>
<dbReference type="STRING" id="436017.A4RQI9"/>
<evidence type="ECO:0000256" key="4">
    <source>
        <dbReference type="ARBA" id="ARBA00022737"/>
    </source>
</evidence>
<keyword evidence="6" id="KW-1185">Reference proteome</keyword>
<dbReference type="Gramene" id="ABO94032">
    <property type="protein sequence ID" value="ABO94032"/>
    <property type="gene ID" value="OSTLU_92061"/>
</dbReference>
<proteinExistence type="inferred from homology"/>
<sequence length="390" mass="43891">MAPSARATAMAIELDRLLGARDDASGTRAVRSVEHAPDVSRAALFGTTRGDENASRMPDAFYACGDALVMSHDAVVGVREASARRWEGDDDDADFDAAATALCANGDHATAWNARKRTMKARFDGVEKMSARERDGLVEGARDELAFARAVQSRFPKAPSAWAHRRWVIDAARAAVIGDGSKKDAWALETFREECRACDAAVLKKRLNYAAWSHRAWALRRLLPNRRELLDQELCENERRVRTSVSDHCALHYRSHIVKRALGARPADRRSIVLYEDELSRHLIRQYPGHEALWSYYRFVFDTMICAFPRDGDVFASIKSFIHEQCDVDEIVRVDPARAERDAPTQRRLALAFEIWMNVRVARERGESVVIKHTRATNGSTVEVESKARV</sequence>
<dbReference type="AlphaFoldDB" id="A4RQI9"/>
<dbReference type="Proteomes" id="UP000001568">
    <property type="component" value="Chromosome 1"/>
</dbReference>
<dbReference type="GO" id="GO:0005737">
    <property type="term" value="C:cytoplasm"/>
    <property type="evidence" value="ECO:0007669"/>
    <property type="project" value="TreeGrafter"/>
</dbReference>
<evidence type="ECO:0000256" key="1">
    <source>
        <dbReference type="ARBA" id="ARBA00006734"/>
    </source>
</evidence>
<dbReference type="GeneID" id="4999678"/>
<accession>A4RQI9</accession>
<dbReference type="OMA" id="CANGDHA"/>
<dbReference type="OrthoDB" id="272289at2759"/>
<comment type="similarity">
    <text evidence="1">Belongs to the protein prenyltransferase subunit alpha family.</text>
</comment>
<dbReference type="SUPFAM" id="SSF48439">
    <property type="entry name" value="Protein prenylyltransferase"/>
    <property type="match status" value="1"/>
</dbReference>
<organism evidence="5 6">
    <name type="scientific">Ostreococcus lucimarinus (strain CCE9901)</name>
    <dbReference type="NCBI Taxonomy" id="436017"/>
    <lineage>
        <taxon>Eukaryota</taxon>
        <taxon>Viridiplantae</taxon>
        <taxon>Chlorophyta</taxon>
        <taxon>Mamiellophyceae</taxon>
        <taxon>Mamiellales</taxon>
        <taxon>Bathycoccaceae</taxon>
        <taxon>Ostreococcus</taxon>
    </lineage>
</organism>
<name>A4RQI9_OSTLU</name>
<dbReference type="PANTHER" id="PTHR11129:SF3">
    <property type="entry name" value="PROTEIN PRENYLTRANSFERASE ALPHA SUBUNIT REPEAT-CONTAINING PROTEIN 1"/>
    <property type="match status" value="1"/>
</dbReference>
<dbReference type="eggNOG" id="KOG0529">
    <property type="taxonomic scope" value="Eukaryota"/>
</dbReference>
<evidence type="ECO:0000313" key="5">
    <source>
        <dbReference type="EMBL" id="ABO94032.1"/>
    </source>
</evidence>
<evidence type="ECO:0000256" key="2">
    <source>
        <dbReference type="ARBA" id="ARBA00022602"/>
    </source>
</evidence>
<dbReference type="GO" id="GO:0008318">
    <property type="term" value="F:protein prenyltransferase activity"/>
    <property type="evidence" value="ECO:0007669"/>
    <property type="project" value="InterPro"/>
</dbReference>
<dbReference type="EMBL" id="CP000581">
    <property type="protein sequence ID" value="ABO94032.1"/>
    <property type="molecule type" value="Genomic_DNA"/>
</dbReference>
<dbReference type="PANTHER" id="PTHR11129">
    <property type="entry name" value="PROTEIN FARNESYLTRANSFERASE ALPHA SUBUNIT/RAB GERANYLGERANYL TRANSFERASE ALPHA SUBUNIT"/>
    <property type="match status" value="1"/>
</dbReference>
<dbReference type="Pfam" id="PF01239">
    <property type="entry name" value="PPTA"/>
    <property type="match status" value="2"/>
</dbReference>
<evidence type="ECO:0000313" key="6">
    <source>
        <dbReference type="Proteomes" id="UP000001568"/>
    </source>
</evidence>
<dbReference type="InterPro" id="IPR002088">
    <property type="entry name" value="Prenyl_trans_a"/>
</dbReference>
<gene>
    <name evidence="5" type="ORF">OSTLU_92061</name>
</gene>
<keyword evidence="4" id="KW-0677">Repeat</keyword>
<dbReference type="Gene3D" id="1.25.40.120">
    <property type="entry name" value="Protein prenylyltransferase"/>
    <property type="match status" value="1"/>
</dbReference>
<reference evidence="5 6" key="1">
    <citation type="journal article" date="2007" name="Proc. Natl. Acad. Sci. U.S.A.">
        <title>The tiny eukaryote Ostreococcus provides genomic insights into the paradox of plankton speciation.</title>
        <authorList>
            <person name="Palenik B."/>
            <person name="Grimwood J."/>
            <person name="Aerts A."/>
            <person name="Rouze P."/>
            <person name="Salamov A."/>
            <person name="Putnam N."/>
            <person name="Dupont C."/>
            <person name="Jorgensen R."/>
            <person name="Derelle E."/>
            <person name="Rombauts S."/>
            <person name="Zhou K."/>
            <person name="Otillar R."/>
            <person name="Merchant S.S."/>
            <person name="Podell S."/>
            <person name="Gaasterland T."/>
            <person name="Napoli C."/>
            <person name="Gendler K."/>
            <person name="Manuell A."/>
            <person name="Tai V."/>
            <person name="Vallon O."/>
            <person name="Piganeau G."/>
            <person name="Jancek S."/>
            <person name="Heijde M."/>
            <person name="Jabbari K."/>
            <person name="Bowler C."/>
            <person name="Lohr M."/>
            <person name="Robbens S."/>
            <person name="Werner G."/>
            <person name="Dubchak I."/>
            <person name="Pazour G.J."/>
            <person name="Ren Q."/>
            <person name="Paulsen I."/>
            <person name="Delwiche C."/>
            <person name="Schmutz J."/>
            <person name="Rokhsar D."/>
            <person name="Van de Peer Y."/>
            <person name="Moreau H."/>
            <person name="Grigoriev I.V."/>
        </authorList>
    </citation>
    <scope>NUCLEOTIDE SEQUENCE [LARGE SCALE GENOMIC DNA]</scope>
    <source>
        <strain evidence="5 6">CCE9901</strain>
    </source>
</reference>
<dbReference type="HOGENOM" id="CLU_708610_0_0_1"/>
<protein>
    <submittedName>
        <fullName evidence="5">Uncharacterized protein</fullName>
    </submittedName>
</protein>
<keyword evidence="3" id="KW-0808">Transferase</keyword>
<keyword evidence="2" id="KW-0637">Prenyltransferase</keyword>
<dbReference type="KEGG" id="olu:OSTLU_92061"/>